<gene>
    <name evidence="2" type="ORF">SMN809_LOCUS39128</name>
</gene>
<dbReference type="AlphaFoldDB" id="A0A8S2Z364"/>
<dbReference type="Proteomes" id="UP000676336">
    <property type="component" value="Unassembled WGS sequence"/>
</dbReference>
<feature type="region of interest" description="Disordered" evidence="1">
    <location>
        <begin position="1"/>
        <end position="74"/>
    </location>
</feature>
<protein>
    <submittedName>
        <fullName evidence="2">Uncharacterized protein</fullName>
    </submittedName>
</protein>
<evidence type="ECO:0000256" key="1">
    <source>
        <dbReference type="SAM" id="MobiDB-lite"/>
    </source>
</evidence>
<comment type="caution">
    <text evidence="2">The sequence shown here is derived from an EMBL/GenBank/DDBJ whole genome shotgun (WGS) entry which is preliminary data.</text>
</comment>
<feature type="non-terminal residue" evidence="2">
    <location>
        <position position="1"/>
    </location>
</feature>
<name>A0A8S2Z364_9BILA</name>
<dbReference type="EMBL" id="CAJOBI010104250">
    <property type="protein sequence ID" value="CAF4602063.1"/>
    <property type="molecule type" value="Genomic_DNA"/>
</dbReference>
<evidence type="ECO:0000313" key="2">
    <source>
        <dbReference type="EMBL" id="CAF4602063.1"/>
    </source>
</evidence>
<proteinExistence type="predicted"/>
<organism evidence="2 3">
    <name type="scientific">Rotaria magnacalcarata</name>
    <dbReference type="NCBI Taxonomy" id="392030"/>
    <lineage>
        <taxon>Eukaryota</taxon>
        <taxon>Metazoa</taxon>
        <taxon>Spiralia</taxon>
        <taxon>Gnathifera</taxon>
        <taxon>Rotifera</taxon>
        <taxon>Eurotatoria</taxon>
        <taxon>Bdelloidea</taxon>
        <taxon>Philodinida</taxon>
        <taxon>Philodinidae</taxon>
        <taxon>Rotaria</taxon>
    </lineage>
</organism>
<feature type="compositionally biased region" description="Polar residues" evidence="1">
    <location>
        <begin position="44"/>
        <end position="74"/>
    </location>
</feature>
<accession>A0A8S2Z364</accession>
<sequence length="74" mass="7861">QRTPTNTTEAAPASGNSTGKKRGRPRLSKPSVITNGDVEKAESNADTTPIPTKLTTAKPSITKPQAFRNTVKQN</sequence>
<evidence type="ECO:0000313" key="3">
    <source>
        <dbReference type="Proteomes" id="UP000676336"/>
    </source>
</evidence>
<reference evidence="2" key="1">
    <citation type="submission" date="2021-02" db="EMBL/GenBank/DDBJ databases">
        <authorList>
            <person name="Nowell W R."/>
        </authorList>
    </citation>
    <scope>NUCLEOTIDE SEQUENCE</scope>
</reference>
<feature type="compositionally biased region" description="Polar residues" evidence="1">
    <location>
        <begin position="1"/>
        <end position="18"/>
    </location>
</feature>